<comment type="similarity">
    <text evidence="1 2">Belongs to the outer membrane factor (OMF) (TC 1.B.17) family.</text>
</comment>
<proteinExistence type="inferred from homology"/>
<keyword evidence="2" id="KW-1134">Transmembrane beta strand</keyword>
<name>A0A1H7L6H2_9BURK</name>
<gene>
    <name evidence="3" type="ORF">SAMN05192542_104207</name>
</gene>
<evidence type="ECO:0000313" key="3">
    <source>
        <dbReference type="EMBL" id="SEK94592.1"/>
    </source>
</evidence>
<feature type="chain" id="PRO_5016187272" evidence="2">
    <location>
        <begin position="24"/>
        <end position="481"/>
    </location>
</feature>
<dbReference type="Gene3D" id="2.20.200.10">
    <property type="entry name" value="Outer membrane efflux proteins (OEP)"/>
    <property type="match status" value="1"/>
</dbReference>
<comment type="subcellular location">
    <subcellularLocation>
        <location evidence="2">Cell membrane</location>
        <topology evidence="2">Lipid-anchor</topology>
    </subcellularLocation>
</comment>
<organism evidence="3 4">
    <name type="scientific">Paraburkholderia caballeronis</name>
    <dbReference type="NCBI Taxonomy" id="416943"/>
    <lineage>
        <taxon>Bacteria</taxon>
        <taxon>Pseudomonadati</taxon>
        <taxon>Pseudomonadota</taxon>
        <taxon>Betaproteobacteria</taxon>
        <taxon>Burkholderiales</taxon>
        <taxon>Burkholderiaceae</taxon>
        <taxon>Paraburkholderia</taxon>
    </lineage>
</organism>
<dbReference type="EMBL" id="FOAJ01000004">
    <property type="protein sequence ID" value="SEK94592.1"/>
    <property type="molecule type" value="Genomic_DNA"/>
</dbReference>
<dbReference type="GO" id="GO:0015562">
    <property type="term" value="F:efflux transmembrane transporter activity"/>
    <property type="evidence" value="ECO:0007669"/>
    <property type="project" value="InterPro"/>
</dbReference>
<protein>
    <submittedName>
        <fullName evidence="3">Efflux transporter, outer membrane factor (OMF) lipoprotein, NodT family</fullName>
    </submittedName>
</protein>
<dbReference type="RefSeq" id="WP_090547991.1">
    <property type="nucleotide sequence ID" value="NZ_FNSR01000002.1"/>
</dbReference>
<accession>A0A1H7L6H2</accession>
<keyword evidence="2" id="KW-0472">Membrane</keyword>
<keyword evidence="2 3" id="KW-0449">Lipoprotein</keyword>
<dbReference type="PROSITE" id="PS51257">
    <property type="entry name" value="PROKAR_LIPOPROTEIN"/>
    <property type="match status" value="1"/>
</dbReference>
<dbReference type="InterPro" id="IPR003423">
    <property type="entry name" value="OMP_efflux"/>
</dbReference>
<dbReference type="SUPFAM" id="SSF56954">
    <property type="entry name" value="Outer membrane efflux proteins (OEP)"/>
    <property type="match status" value="1"/>
</dbReference>
<evidence type="ECO:0000256" key="2">
    <source>
        <dbReference type="RuleBase" id="RU362097"/>
    </source>
</evidence>
<dbReference type="InterPro" id="IPR010131">
    <property type="entry name" value="MdtP/NodT-like"/>
</dbReference>
<dbReference type="NCBIfam" id="TIGR01845">
    <property type="entry name" value="outer_NodT"/>
    <property type="match status" value="1"/>
</dbReference>
<dbReference type="OrthoDB" id="9770517at2"/>
<dbReference type="GO" id="GO:0005886">
    <property type="term" value="C:plasma membrane"/>
    <property type="evidence" value="ECO:0007669"/>
    <property type="project" value="UniProtKB-SubCell"/>
</dbReference>
<feature type="signal peptide" evidence="2">
    <location>
        <begin position="1"/>
        <end position="23"/>
    </location>
</feature>
<keyword evidence="2" id="KW-0732">Signal</keyword>
<dbReference type="STRING" id="416943.SAMN05445871_3969"/>
<dbReference type="AlphaFoldDB" id="A0A1H7L6H2"/>
<dbReference type="Proteomes" id="UP000199120">
    <property type="component" value="Unassembled WGS sequence"/>
</dbReference>
<dbReference type="Pfam" id="PF02321">
    <property type="entry name" value="OEP"/>
    <property type="match status" value="2"/>
</dbReference>
<keyword evidence="2" id="KW-0564">Palmitate</keyword>
<dbReference type="PANTHER" id="PTHR30203">
    <property type="entry name" value="OUTER MEMBRANE CATION EFFLUX PROTEIN"/>
    <property type="match status" value="1"/>
</dbReference>
<dbReference type="PANTHER" id="PTHR30203:SF33">
    <property type="entry name" value="BLR4455 PROTEIN"/>
    <property type="match status" value="1"/>
</dbReference>
<sequence length="481" mass="51605">MNRLSCAARLRLLVGFSVNVWLAACSLAPDYEVSAVPIAEQYRATSPWIAAVPADRISRDDWWTMYDDPQLDELEVRLLRNNADLQAAFAHYDAARAYVGEATAGLYPQVTAVVAPQRNRQSDTRPLRAGGPDDYTSVTIGAQINYDVDLWNRVRDSVTASKADAQSAQADFASVQLSLQAQLAEDYVRLRGFDQQTALLEQTVDAYAKAVRLTETLHSGGIVTGLDVSRAQTQLASAKSQLEQNVAQRTSMEHAIAVLVGASASQFTLPRKTSSIGIPVVPVGVPSELLQRRPDIAAAERRVAAANARIGVARAAFFPALTLSAQGGVQSSAYSAVMSAPSLFWTVGPQLAQYIFDGGLRRAQLDEAKAAENEAAARYRGVVLSAFQQVEDGLSQISDLGTALADQHAAAAAAQRSLDLALSQYGHGAVGYLDVVQAQTAALESRRSEFDLQTRQLDANVQLVRALGGGWLATSPTSRTM</sequence>
<evidence type="ECO:0000313" key="4">
    <source>
        <dbReference type="Proteomes" id="UP000199120"/>
    </source>
</evidence>
<dbReference type="Gene3D" id="1.20.1600.10">
    <property type="entry name" value="Outer membrane efflux proteins (OEP)"/>
    <property type="match status" value="1"/>
</dbReference>
<keyword evidence="4" id="KW-1185">Reference proteome</keyword>
<evidence type="ECO:0000256" key="1">
    <source>
        <dbReference type="ARBA" id="ARBA00007613"/>
    </source>
</evidence>
<reference evidence="4" key="1">
    <citation type="submission" date="2016-10" db="EMBL/GenBank/DDBJ databases">
        <authorList>
            <person name="Varghese N."/>
            <person name="Submissions S."/>
        </authorList>
    </citation>
    <scope>NUCLEOTIDE SEQUENCE [LARGE SCALE GENOMIC DNA]</scope>
    <source>
        <strain evidence="4">LMG 26416</strain>
    </source>
</reference>
<keyword evidence="2" id="KW-0812">Transmembrane</keyword>